<gene>
    <name evidence="2" type="ORF">Fcan01_27448</name>
</gene>
<protein>
    <submittedName>
        <fullName evidence="2">Uncharacterized protein</fullName>
    </submittedName>
</protein>
<dbReference type="AlphaFoldDB" id="A0A226CYB4"/>
<name>A0A226CYB4_FOLCA</name>
<keyword evidence="1" id="KW-0812">Transmembrane</keyword>
<keyword evidence="3" id="KW-1185">Reference proteome</keyword>
<feature type="transmembrane region" description="Helical" evidence="1">
    <location>
        <begin position="72"/>
        <end position="92"/>
    </location>
</feature>
<evidence type="ECO:0000313" key="2">
    <source>
        <dbReference type="EMBL" id="OXA37780.1"/>
    </source>
</evidence>
<evidence type="ECO:0000256" key="1">
    <source>
        <dbReference type="SAM" id="Phobius"/>
    </source>
</evidence>
<sequence length="199" mass="22771">MLVKVYVKSPFITTLVILYFNLDPLYYFISQMAISPSTLTLLLLRTVVLTASFVELYRIMALVLLRREPAMYLFTLALAIVFGLQVTYNYASLFMFDILPLAAYILSPYVAVIVWILTTKSIDVAAQSYQDFDAVLNFMRGKCISRKSFVHRKLESTSTAGFHIILGGVPHQIRRMSKIHYRAAVLDFTVWLVLTLPRQ</sequence>
<feature type="transmembrane region" description="Helical" evidence="1">
    <location>
        <begin position="41"/>
        <end position="65"/>
    </location>
</feature>
<dbReference type="EMBL" id="LNIX01000052">
    <property type="protein sequence ID" value="OXA37780.1"/>
    <property type="molecule type" value="Genomic_DNA"/>
</dbReference>
<dbReference type="Proteomes" id="UP000198287">
    <property type="component" value="Unassembled WGS sequence"/>
</dbReference>
<reference evidence="2 3" key="1">
    <citation type="submission" date="2015-12" db="EMBL/GenBank/DDBJ databases">
        <title>The genome of Folsomia candida.</title>
        <authorList>
            <person name="Faddeeva A."/>
            <person name="Derks M.F."/>
            <person name="Anvar Y."/>
            <person name="Smit S."/>
            <person name="Van Straalen N."/>
            <person name="Roelofs D."/>
        </authorList>
    </citation>
    <scope>NUCLEOTIDE SEQUENCE [LARGE SCALE GENOMIC DNA]</scope>
    <source>
        <strain evidence="2 3">VU population</strain>
        <tissue evidence="2">Whole body</tissue>
    </source>
</reference>
<feature type="transmembrane region" description="Helical" evidence="1">
    <location>
        <begin position="12"/>
        <end position="29"/>
    </location>
</feature>
<proteinExistence type="predicted"/>
<organism evidence="2 3">
    <name type="scientific">Folsomia candida</name>
    <name type="common">Springtail</name>
    <dbReference type="NCBI Taxonomy" id="158441"/>
    <lineage>
        <taxon>Eukaryota</taxon>
        <taxon>Metazoa</taxon>
        <taxon>Ecdysozoa</taxon>
        <taxon>Arthropoda</taxon>
        <taxon>Hexapoda</taxon>
        <taxon>Collembola</taxon>
        <taxon>Entomobryomorpha</taxon>
        <taxon>Isotomoidea</taxon>
        <taxon>Isotomidae</taxon>
        <taxon>Proisotominae</taxon>
        <taxon>Folsomia</taxon>
    </lineage>
</organism>
<keyword evidence="1" id="KW-1133">Transmembrane helix</keyword>
<accession>A0A226CYB4</accession>
<evidence type="ECO:0000313" key="3">
    <source>
        <dbReference type="Proteomes" id="UP000198287"/>
    </source>
</evidence>
<keyword evidence="1" id="KW-0472">Membrane</keyword>
<comment type="caution">
    <text evidence="2">The sequence shown here is derived from an EMBL/GenBank/DDBJ whole genome shotgun (WGS) entry which is preliminary data.</text>
</comment>
<feature type="transmembrane region" description="Helical" evidence="1">
    <location>
        <begin position="98"/>
        <end position="118"/>
    </location>
</feature>